<comment type="caution">
    <text evidence="2">The sequence shown here is derived from an EMBL/GenBank/DDBJ whole genome shotgun (WGS) entry which is preliminary data.</text>
</comment>
<proteinExistence type="predicted"/>
<dbReference type="Proteomes" id="UP000526734">
    <property type="component" value="Unassembled WGS sequence"/>
</dbReference>
<keyword evidence="1" id="KW-0812">Transmembrane</keyword>
<dbReference type="AlphaFoldDB" id="A0A7W3W6P4"/>
<dbReference type="InterPro" id="IPR045865">
    <property type="entry name" value="ACT-like_dom_sf"/>
</dbReference>
<organism evidence="2 3">
    <name type="scientific">Amycolatopsis dendrobii</name>
    <dbReference type="NCBI Taxonomy" id="2760662"/>
    <lineage>
        <taxon>Bacteria</taxon>
        <taxon>Bacillati</taxon>
        <taxon>Actinomycetota</taxon>
        <taxon>Actinomycetes</taxon>
        <taxon>Pseudonocardiales</taxon>
        <taxon>Pseudonocardiaceae</taxon>
        <taxon>Amycolatopsis</taxon>
    </lineage>
</organism>
<evidence type="ECO:0008006" key="4">
    <source>
        <dbReference type="Google" id="ProtNLM"/>
    </source>
</evidence>
<reference evidence="2 3" key="1">
    <citation type="submission" date="2020-08" db="EMBL/GenBank/DDBJ databases">
        <title>Amycolatopsis sp. nov. DR6-1 isolated from Dendrobium heterocarpum.</title>
        <authorList>
            <person name="Tedsree N."/>
            <person name="Kuncharoen N."/>
            <person name="Likhitwitayawuid K."/>
            <person name="Tanasupawat S."/>
        </authorList>
    </citation>
    <scope>NUCLEOTIDE SEQUENCE [LARGE SCALE GENOMIC DNA]</scope>
    <source>
        <strain evidence="2 3">DR6-1</strain>
    </source>
</reference>
<evidence type="ECO:0000313" key="3">
    <source>
        <dbReference type="Proteomes" id="UP000526734"/>
    </source>
</evidence>
<name>A0A7W3W6P4_9PSEU</name>
<evidence type="ECO:0000256" key="1">
    <source>
        <dbReference type="SAM" id="Phobius"/>
    </source>
</evidence>
<dbReference type="SUPFAM" id="SSF55021">
    <property type="entry name" value="ACT-like"/>
    <property type="match status" value="1"/>
</dbReference>
<evidence type="ECO:0000313" key="2">
    <source>
        <dbReference type="EMBL" id="MBB1159863.1"/>
    </source>
</evidence>
<protein>
    <recommendedName>
        <fullName evidence="4">ACT domain-containing protein</fullName>
    </recommendedName>
</protein>
<keyword evidence="3" id="KW-1185">Reference proteome</keyword>
<accession>A0A7W3W6P4</accession>
<keyword evidence="1" id="KW-0472">Membrane</keyword>
<keyword evidence="1" id="KW-1133">Transmembrane helix</keyword>
<gene>
    <name evidence="2" type="ORF">H4281_42535</name>
</gene>
<dbReference type="RefSeq" id="WP_182896513.1">
    <property type="nucleotide sequence ID" value="NZ_JACGZW010000023.1"/>
</dbReference>
<dbReference type="EMBL" id="JACGZW010000023">
    <property type="protein sequence ID" value="MBB1159863.1"/>
    <property type="molecule type" value="Genomic_DNA"/>
</dbReference>
<feature type="transmembrane region" description="Helical" evidence="1">
    <location>
        <begin position="21"/>
        <end position="41"/>
    </location>
</feature>
<sequence length="273" mass="29142">MRATDMRRTTAESRKRSVNRELVELAALFFATGIADLFVSTLSNNRVGPALLFALGGLFIVSAALRHRWSHRPQRAGRATEPADATEWRLRATVRDVPGSLAALTATLAAHRYDIAAMQVLAVPDGAVDEFLLRTPGGTTAADIAEAARSGGGGNVWVVRADVHELVDLPTRMLAIAGQAAAPGADLAQLIGTLLGPSCTVQRKPGRRVREERLAGTTMLLHGRVGELIEADRPALPFTSAEFARAQALVRVYRESAAQPGADGDRQLQSRLG</sequence>
<feature type="transmembrane region" description="Helical" evidence="1">
    <location>
        <begin position="47"/>
        <end position="65"/>
    </location>
</feature>